<dbReference type="Proteomes" id="UP001527090">
    <property type="component" value="Unassembled WGS sequence"/>
</dbReference>
<evidence type="ECO:0000313" key="2">
    <source>
        <dbReference type="Proteomes" id="UP001527090"/>
    </source>
</evidence>
<accession>A0ABT4E5Y2</accession>
<organism evidence="1 2">
    <name type="scientific">Paenibacillus alvei</name>
    <name type="common">Bacillus alvei</name>
    <dbReference type="NCBI Taxonomy" id="44250"/>
    <lineage>
        <taxon>Bacteria</taxon>
        <taxon>Bacillati</taxon>
        <taxon>Bacillota</taxon>
        <taxon>Bacilli</taxon>
        <taxon>Bacillales</taxon>
        <taxon>Paenibacillaceae</taxon>
        <taxon>Paenibacillus</taxon>
    </lineage>
</organism>
<reference evidence="1 2" key="1">
    <citation type="submission" date="2022-05" db="EMBL/GenBank/DDBJ databases">
        <title>Genome Sequencing of Bee-Associated Microbes.</title>
        <authorList>
            <person name="Dunlap C."/>
        </authorList>
    </citation>
    <scope>NUCLEOTIDE SEQUENCE [LARGE SCALE GENOMIC DNA]</scope>
    <source>
        <strain evidence="1 2">NRRL NRS-750</strain>
    </source>
</reference>
<comment type="caution">
    <text evidence="1">The sequence shown here is derived from an EMBL/GenBank/DDBJ whole genome shotgun (WGS) entry which is preliminary data.</text>
</comment>
<dbReference type="RefSeq" id="WP_268631875.1">
    <property type="nucleotide sequence ID" value="NZ_JAMDLY010000008.1"/>
</dbReference>
<dbReference type="EMBL" id="JAMDLY010000008">
    <property type="protein sequence ID" value="MCY9529149.1"/>
    <property type="molecule type" value="Genomic_DNA"/>
</dbReference>
<keyword evidence="2" id="KW-1185">Reference proteome</keyword>
<protein>
    <submittedName>
        <fullName evidence="1">Uncharacterized protein</fullName>
    </submittedName>
</protein>
<name>A0ABT4E5Y2_PAEAL</name>
<evidence type="ECO:0000313" key="1">
    <source>
        <dbReference type="EMBL" id="MCY9529149.1"/>
    </source>
</evidence>
<gene>
    <name evidence="1" type="ORF">M5X04_07340</name>
</gene>
<proteinExistence type="predicted"/>
<sequence>MPYVCMNTNFKLNVRADRRAKQRSAEKVAAGERWEFVRGMYGNVYEVVDHERLRWYRQDQPLDGQYDLFEGFLPLMCDYCGSVVNEISLIHYHSVYWFRVRPKLSTAEWKQNFVDVKFCCCDACQHGPLPIPKGLIGYHLTELYQDGRLIYMQERKQ</sequence>